<evidence type="ECO:0000313" key="3">
    <source>
        <dbReference type="Proteomes" id="UP001274830"/>
    </source>
</evidence>
<organism evidence="2 3">
    <name type="scientific">Recurvomyces mirabilis</name>
    <dbReference type="NCBI Taxonomy" id="574656"/>
    <lineage>
        <taxon>Eukaryota</taxon>
        <taxon>Fungi</taxon>
        <taxon>Dikarya</taxon>
        <taxon>Ascomycota</taxon>
        <taxon>Pezizomycotina</taxon>
        <taxon>Dothideomycetes</taxon>
        <taxon>Dothideomycetidae</taxon>
        <taxon>Mycosphaerellales</taxon>
        <taxon>Teratosphaeriaceae</taxon>
        <taxon>Recurvomyces</taxon>
    </lineage>
</organism>
<reference evidence="2" key="1">
    <citation type="submission" date="2023-07" db="EMBL/GenBank/DDBJ databases">
        <title>Black Yeasts Isolated from many extreme environments.</title>
        <authorList>
            <person name="Coleine C."/>
            <person name="Stajich J.E."/>
            <person name="Selbmann L."/>
        </authorList>
    </citation>
    <scope>NUCLEOTIDE SEQUENCE</scope>
    <source>
        <strain evidence="2">CCFEE 5485</strain>
    </source>
</reference>
<proteinExistence type="predicted"/>
<accession>A0AAE0WU79</accession>
<name>A0AAE0WU79_9PEZI</name>
<feature type="compositionally biased region" description="Basic and acidic residues" evidence="1">
    <location>
        <begin position="421"/>
        <end position="449"/>
    </location>
</feature>
<gene>
    <name evidence="2" type="ORF">LTR78_002317</name>
</gene>
<feature type="region of interest" description="Disordered" evidence="1">
    <location>
        <begin position="69"/>
        <end position="112"/>
    </location>
</feature>
<feature type="region of interest" description="Disordered" evidence="1">
    <location>
        <begin position="307"/>
        <end position="346"/>
    </location>
</feature>
<dbReference type="Proteomes" id="UP001274830">
    <property type="component" value="Unassembled WGS sequence"/>
</dbReference>
<feature type="compositionally biased region" description="Basic and acidic residues" evidence="1">
    <location>
        <begin position="337"/>
        <end position="346"/>
    </location>
</feature>
<protein>
    <submittedName>
        <fullName evidence="2">Uncharacterized protein</fullName>
    </submittedName>
</protein>
<feature type="compositionally biased region" description="Polar residues" evidence="1">
    <location>
        <begin position="71"/>
        <end position="98"/>
    </location>
</feature>
<evidence type="ECO:0000313" key="2">
    <source>
        <dbReference type="EMBL" id="KAK3678221.1"/>
    </source>
</evidence>
<comment type="caution">
    <text evidence="2">The sequence shown here is derived from an EMBL/GenBank/DDBJ whole genome shotgun (WGS) entry which is preliminary data.</text>
</comment>
<feature type="region of interest" description="Disordered" evidence="1">
    <location>
        <begin position="1"/>
        <end position="37"/>
    </location>
</feature>
<sequence>MYQPPAKRAKTGPVITRYLPPPGYRGPATQSTWTPPPYQAYPPAPTYQPTWPVYPQQSYVANGYPAYAPGWQQQPTPVGNPPQSINSYPWQANSAQHNPNKRRHSSIPPAHSRHTSIAVPLDGNGDPLPAQTVTDNDDLEHEFDAECYYARHPDEVDPNLSLGLIEWNAPKPTNHPLAGSFAEAEVEVIAPRRPRAADEPSISDYFTNPRLEESLRSVRQTTAWQEIKDDLIYRQFSRVCKEVIRMSELMSRYRDRPDPAWEAAEDGAELHDSIMEMDEGIGCVKSTEQAEEADILGNLEQALTADNVKRLPNSKRPAVGSRTHSRATSVASTAGERITRPRLLEPIRDSAQEDVLASLGVTGSPKVVYQTPGPALGPGSQAASSRQGSVVSDDGHARQQPASRGSSYRENDIDATPRASRYYERGGESSRKRSYGDYYEDRRYDDRTPRPRYKQQRVDRAYE</sequence>
<keyword evidence="3" id="KW-1185">Reference proteome</keyword>
<feature type="compositionally biased region" description="Polar residues" evidence="1">
    <location>
        <begin position="381"/>
        <end position="390"/>
    </location>
</feature>
<feature type="region of interest" description="Disordered" evidence="1">
    <location>
        <begin position="369"/>
        <end position="463"/>
    </location>
</feature>
<evidence type="ECO:0000256" key="1">
    <source>
        <dbReference type="SAM" id="MobiDB-lite"/>
    </source>
</evidence>
<dbReference type="AlphaFoldDB" id="A0AAE0WU79"/>
<dbReference type="EMBL" id="JAUTXT010000005">
    <property type="protein sequence ID" value="KAK3678221.1"/>
    <property type="molecule type" value="Genomic_DNA"/>
</dbReference>